<comment type="caution">
    <text evidence="4">The sequence shown here is derived from an EMBL/GenBank/DDBJ whole genome shotgun (WGS) entry which is preliminary data.</text>
</comment>
<dbReference type="InterPro" id="IPR004111">
    <property type="entry name" value="Repressor_TetR_C"/>
</dbReference>
<accession>A0ABU5YLW1</accession>
<dbReference type="Gene3D" id="1.10.357.10">
    <property type="entry name" value="Tetracycline Repressor, domain 2"/>
    <property type="match status" value="1"/>
</dbReference>
<evidence type="ECO:0000313" key="4">
    <source>
        <dbReference type="EMBL" id="MEB3051051.1"/>
    </source>
</evidence>
<keyword evidence="2" id="KW-0804">Transcription</keyword>
<keyword evidence="1" id="KW-0805">Transcription regulation</keyword>
<reference evidence="4 5" key="1">
    <citation type="submission" date="2023-12" db="EMBL/GenBank/DDBJ databases">
        <title>Description of new species of Mycobacterium terrae complex isolated from sewage at the Sao Paulo Zoological Park Foundation in Brazil.</title>
        <authorList>
            <person name="Romagnoli C.L."/>
            <person name="Conceicao E.C."/>
            <person name="Machado E."/>
            <person name="Barreto L.B.P.F."/>
            <person name="Sharma A."/>
            <person name="Silva N.M."/>
            <person name="Marques L.E."/>
            <person name="Juliana M.A."/>
            <person name="Lourenco M.C.S."/>
            <person name="Digiampietri L.A."/>
            <person name="Suffys P.N."/>
            <person name="Viana-Niero C."/>
        </authorList>
    </citation>
    <scope>NUCLEOTIDE SEQUENCE [LARGE SCALE GENOMIC DNA]</scope>
    <source>
        <strain evidence="4 5">MYC123</strain>
    </source>
</reference>
<feature type="domain" description="Tetracycline repressor TetR C-terminal" evidence="3">
    <location>
        <begin position="5"/>
        <end position="131"/>
    </location>
</feature>
<evidence type="ECO:0000256" key="1">
    <source>
        <dbReference type="ARBA" id="ARBA00023015"/>
    </source>
</evidence>
<protein>
    <submittedName>
        <fullName evidence="4">TetR/AcrR family transcriptional regulator C-terminal domain-containing protein</fullName>
    </submittedName>
</protein>
<evidence type="ECO:0000313" key="5">
    <source>
        <dbReference type="Proteomes" id="UP001299046"/>
    </source>
</evidence>
<dbReference type="InterPro" id="IPR036271">
    <property type="entry name" value="Tet_transcr_reg_TetR-rel_C_sf"/>
</dbReference>
<evidence type="ECO:0000259" key="3">
    <source>
        <dbReference type="Pfam" id="PF02909"/>
    </source>
</evidence>
<dbReference type="SUPFAM" id="SSF48498">
    <property type="entry name" value="Tetracyclin repressor-like, C-terminal domain"/>
    <property type="match status" value="1"/>
</dbReference>
<dbReference type="Pfam" id="PF02909">
    <property type="entry name" value="TetR_C_1"/>
    <property type="match status" value="1"/>
</dbReference>
<gene>
    <name evidence="4" type="ORF">KV112_15100</name>
</gene>
<dbReference type="RefSeq" id="WP_224863932.1">
    <property type="nucleotide sequence ID" value="NZ_JAYJJT010000017.1"/>
</dbReference>
<dbReference type="EMBL" id="JAYJJT010000017">
    <property type="protein sequence ID" value="MEB3051051.1"/>
    <property type="molecule type" value="Genomic_DNA"/>
</dbReference>
<keyword evidence="5" id="KW-1185">Reference proteome</keyword>
<organism evidence="4 5">
    <name type="scientific">[Mycobacterium] zoologicum</name>
    <dbReference type="NCBI Taxonomy" id="2872311"/>
    <lineage>
        <taxon>Bacteria</taxon>
        <taxon>Bacillati</taxon>
        <taxon>Actinomycetota</taxon>
        <taxon>Actinomycetes</taxon>
        <taxon>Mycobacteriales</taxon>
        <taxon>Mycobacteriaceae</taxon>
        <taxon>Mycolicibacter</taxon>
    </lineage>
</organism>
<dbReference type="Proteomes" id="UP001299046">
    <property type="component" value="Unassembled WGS sequence"/>
</dbReference>
<name>A0ABU5YLW1_9MYCO</name>
<evidence type="ECO:0000256" key="2">
    <source>
        <dbReference type="ARBA" id="ARBA00023163"/>
    </source>
</evidence>
<proteinExistence type="predicted"/>
<sequence length="138" mass="15091">MYEATCCERMRFAMLAFRDGGRIIAGSYAPLAATLNLSATLMLLLHAVTAPGYSPGQLAALLRSYTIGFVIDEQSFLELKTTNEWDSLLQQMADSGHRRPAEADDLIAVLTGDRDRRFLTGLDMILTGLVQVSPTPPN</sequence>